<name>A0AAW2UIN0_9LAMI</name>
<protein>
    <submittedName>
        <fullName evidence="2">Uncharacterized protein</fullName>
    </submittedName>
</protein>
<reference evidence="2" key="2">
    <citation type="journal article" date="2024" name="Plant">
        <title>Genomic evolution and insights into agronomic trait innovations of Sesamum species.</title>
        <authorList>
            <person name="Miao H."/>
            <person name="Wang L."/>
            <person name="Qu L."/>
            <person name="Liu H."/>
            <person name="Sun Y."/>
            <person name="Le M."/>
            <person name="Wang Q."/>
            <person name="Wei S."/>
            <person name="Zheng Y."/>
            <person name="Lin W."/>
            <person name="Duan Y."/>
            <person name="Cao H."/>
            <person name="Xiong S."/>
            <person name="Wang X."/>
            <person name="Wei L."/>
            <person name="Li C."/>
            <person name="Ma Q."/>
            <person name="Ju M."/>
            <person name="Zhao R."/>
            <person name="Li G."/>
            <person name="Mu C."/>
            <person name="Tian Q."/>
            <person name="Mei H."/>
            <person name="Zhang T."/>
            <person name="Gao T."/>
            <person name="Zhang H."/>
        </authorList>
    </citation>
    <scope>NUCLEOTIDE SEQUENCE</scope>
    <source>
        <strain evidence="2">KEN1</strain>
    </source>
</reference>
<evidence type="ECO:0000313" key="2">
    <source>
        <dbReference type="EMBL" id="KAL0416527.1"/>
    </source>
</evidence>
<gene>
    <name evidence="2" type="ORF">Slati_3484600</name>
</gene>
<sequence>MATLVPAHTVTPSDRTPQKKKVRKASLPLHFQWQEVKTPLAGPASMAGAPGMFVERPLICPILDCRGALRRITRSPLHRNSNSR</sequence>
<comment type="caution">
    <text evidence="2">The sequence shown here is derived from an EMBL/GenBank/DDBJ whole genome shotgun (WGS) entry which is preliminary data.</text>
</comment>
<accession>A0AAW2UIN0</accession>
<reference evidence="2" key="1">
    <citation type="submission" date="2020-06" db="EMBL/GenBank/DDBJ databases">
        <authorList>
            <person name="Li T."/>
            <person name="Hu X."/>
            <person name="Zhang T."/>
            <person name="Song X."/>
            <person name="Zhang H."/>
            <person name="Dai N."/>
            <person name="Sheng W."/>
            <person name="Hou X."/>
            <person name="Wei L."/>
        </authorList>
    </citation>
    <scope>NUCLEOTIDE SEQUENCE</scope>
    <source>
        <strain evidence="2">KEN1</strain>
        <tissue evidence="2">Leaf</tissue>
    </source>
</reference>
<organism evidence="2">
    <name type="scientific">Sesamum latifolium</name>
    <dbReference type="NCBI Taxonomy" id="2727402"/>
    <lineage>
        <taxon>Eukaryota</taxon>
        <taxon>Viridiplantae</taxon>
        <taxon>Streptophyta</taxon>
        <taxon>Embryophyta</taxon>
        <taxon>Tracheophyta</taxon>
        <taxon>Spermatophyta</taxon>
        <taxon>Magnoliopsida</taxon>
        <taxon>eudicotyledons</taxon>
        <taxon>Gunneridae</taxon>
        <taxon>Pentapetalae</taxon>
        <taxon>asterids</taxon>
        <taxon>lamiids</taxon>
        <taxon>Lamiales</taxon>
        <taxon>Pedaliaceae</taxon>
        <taxon>Sesamum</taxon>
    </lineage>
</organism>
<proteinExistence type="predicted"/>
<evidence type="ECO:0000256" key="1">
    <source>
        <dbReference type="SAM" id="MobiDB-lite"/>
    </source>
</evidence>
<feature type="region of interest" description="Disordered" evidence="1">
    <location>
        <begin position="1"/>
        <end position="24"/>
    </location>
</feature>
<dbReference type="AlphaFoldDB" id="A0AAW2UIN0"/>
<dbReference type="EMBL" id="JACGWN010000012">
    <property type="protein sequence ID" value="KAL0416527.1"/>
    <property type="molecule type" value="Genomic_DNA"/>
</dbReference>